<dbReference type="InterPro" id="IPR021005">
    <property type="entry name" value="Znf_CGNR"/>
</dbReference>
<comment type="caution">
    <text evidence="2">The sequence shown here is derived from an EMBL/GenBank/DDBJ whole genome shotgun (WGS) entry which is preliminary data.</text>
</comment>
<dbReference type="Gene3D" id="1.10.3300.10">
    <property type="entry name" value="Jann2411-like domain"/>
    <property type="match status" value="1"/>
</dbReference>
<reference evidence="2" key="1">
    <citation type="journal article" date="2014" name="Int. J. Syst. Evol. Microbiol.">
        <title>Complete genome sequence of Corynebacterium casei LMG S-19264T (=DSM 44701T), isolated from a smear-ripened cheese.</title>
        <authorList>
            <consortium name="US DOE Joint Genome Institute (JGI-PGF)"/>
            <person name="Walter F."/>
            <person name="Albersmeier A."/>
            <person name="Kalinowski J."/>
            <person name="Ruckert C."/>
        </authorList>
    </citation>
    <scope>NUCLEOTIDE SEQUENCE</scope>
    <source>
        <strain evidence="2">CGMCC 4.7430</strain>
    </source>
</reference>
<proteinExistence type="predicted"/>
<evidence type="ECO:0000313" key="2">
    <source>
        <dbReference type="EMBL" id="GGP11433.1"/>
    </source>
</evidence>
<organism evidence="2 3">
    <name type="scientific">Nonomuraea glycinis</name>
    <dbReference type="NCBI Taxonomy" id="2047744"/>
    <lineage>
        <taxon>Bacteria</taxon>
        <taxon>Bacillati</taxon>
        <taxon>Actinomycetota</taxon>
        <taxon>Actinomycetes</taxon>
        <taxon>Streptosporangiales</taxon>
        <taxon>Streptosporangiaceae</taxon>
        <taxon>Nonomuraea</taxon>
    </lineage>
</organism>
<feature type="domain" description="Zinc finger CGNR" evidence="1">
    <location>
        <begin position="67"/>
        <end position="110"/>
    </location>
</feature>
<keyword evidence="3" id="KW-1185">Reference proteome</keyword>
<sequence length="124" mass="13246">MITSQYSGRMPARTELVREAGARSPESPVLPLRVTIGARPGLVPVAGGVTGALACIAAAMTGDSGDRLKVCAVETCPWAFIDGSRNRSRSWCSMRVCGNRTRTRAYRARKQGSRHPQGANTDTV</sequence>
<dbReference type="PANTHER" id="PTHR35525:SF3">
    <property type="entry name" value="BLL6575 PROTEIN"/>
    <property type="match status" value="1"/>
</dbReference>
<dbReference type="InterPro" id="IPR010852">
    <property type="entry name" value="ABATE"/>
</dbReference>
<dbReference type="PANTHER" id="PTHR35525">
    <property type="entry name" value="BLL6575 PROTEIN"/>
    <property type="match status" value="1"/>
</dbReference>
<accession>A0A918A8G6</accession>
<dbReference type="AlphaFoldDB" id="A0A918A8G6"/>
<evidence type="ECO:0000313" key="3">
    <source>
        <dbReference type="Proteomes" id="UP000660745"/>
    </source>
</evidence>
<evidence type="ECO:0000259" key="1">
    <source>
        <dbReference type="Pfam" id="PF11706"/>
    </source>
</evidence>
<name>A0A918A8G6_9ACTN</name>
<dbReference type="InterPro" id="IPR023286">
    <property type="entry name" value="ABATE_dom_sf"/>
</dbReference>
<dbReference type="Pfam" id="PF11706">
    <property type="entry name" value="zf-CGNR"/>
    <property type="match status" value="1"/>
</dbReference>
<dbReference type="EMBL" id="BMNK01000010">
    <property type="protein sequence ID" value="GGP11433.1"/>
    <property type="molecule type" value="Genomic_DNA"/>
</dbReference>
<dbReference type="Proteomes" id="UP000660745">
    <property type="component" value="Unassembled WGS sequence"/>
</dbReference>
<dbReference type="SUPFAM" id="SSF160904">
    <property type="entry name" value="Jann2411-like"/>
    <property type="match status" value="1"/>
</dbReference>
<reference evidence="2" key="2">
    <citation type="submission" date="2020-09" db="EMBL/GenBank/DDBJ databases">
        <authorList>
            <person name="Sun Q."/>
            <person name="Zhou Y."/>
        </authorList>
    </citation>
    <scope>NUCLEOTIDE SEQUENCE</scope>
    <source>
        <strain evidence="2">CGMCC 4.7430</strain>
    </source>
</reference>
<gene>
    <name evidence="2" type="ORF">GCM10012278_55010</name>
</gene>
<protein>
    <recommendedName>
        <fullName evidence="1">Zinc finger CGNR domain-containing protein</fullName>
    </recommendedName>
</protein>